<feature type="region of interest" description="Disordered" evidence="1">
    <location>
        <begin position="1"/>
        <end position="105"/>
    </location>
</feature>
<reference evidence="2 3" key="1">
    <citation type="journal article" date="2015" name="Sci. Rep.">
        <title>Genome of the facultative scuticociliatosis pathogen Pseudocohnilembus persalinus provides insight into its virulence through horizontal gene transfer.</title>
        <authorList>
            <person name="Xiong J."/>
            <person name="Wang G."/>
            <person name="Cheng J."/>
            <person name="Tian M."/>
            <person name="Pan X."/>
            <person name="Warren A."/>
            <person name="Jiang C."/>
            <person name="Yuan D."/>
            <person name="Miao W."/>
        </authorList>
    </citation>
    <scope>NUCLEOTIDE SEQUENCE [LARGE SCALE GENOMIC DNA]</scope>
    <source>
        <strain evidence="2">36N120E</strain>
    </source>
</reference>
<comment type="caution">
    <text evidence="2">The sequence shown here is derived from an EMBL/GenBank/DDBJ whole genome shotgun (WGS) entry which is preliminary data.</text>
</comment>
<organism evidence="2 3">
    <name type="scientific">Pseudocohnilembus persalinus</name>
    <name type="common">Ciliate</name>
    <dbReference type="NCBI Taxonomy" id="266149"/>
    <lineage>
        <taxon>Eukaryota</taxon>
        <taxon>Sar</taxon>
        <taxon>Alveolata</taxon>
        <taxon>Ciliophora</taxon>
        <taxon>Intramacronucleata</taxon>
        <taxon>Oligohymenophorea</taxon>
        <taxon>Scuticociliatia</taxon>
        <taxon>Philasterida</taxon>
        <taxon>Pseudocohnilembidae</taxon>
        <taxon>Pseudocohnilembus</taxon>
    </lineage>
</organism>
<name>A0A0V0QYX5_PSEPJ</name>
<keyword evidence="3" id="KW-1185">Reference proteome</keyword>
<dbReference type="AlphaFoldDB" id="A0A0V0QYX5"/>
<accession>A0A0V0QYX5</accession>
<evidence type="ECO:0000313" key="3">
    <source>
        <dbReference type="Proteomes" id="UP000054937"/>
    </source>
</evidence>
<sequence length="105" mass="11637">MADFRNSMDFMKNLRSSNTPNKSNKNSISKKQSGSFLKAHSNQRQTAYFGKKSSLGRNQLDEFETFQGNGSNAKNLQQNSQLSSRVNSAISGRKSQMGRGAVNLN</sequence>
<evidence type="ECO:0000256" key="1">
    <source>
        <dbReference type="SAM" id="MobiDB-lite"/>
    </source>
</evidence>
<protein>
    <submittedName>
        <fullName evidence="2">Uncharacterized protein</fullName>
    </submittedName>
</protein>
<feature type="compositionally biased region" description="Polar residues" evidence="1">
    <location>
        <begin position="66"/>
        <end position="94"/>
    </location>
</feature>
<dbReference type="EMBL" id="LDAU01000088">
    <property type="protein sequence ID" value="KRX07096.1"/>
    <property type="molecule type" value="Genomic_DNA"/>
</dbReference>
<proteinExistence type="predicted"/>
<gene>
    <name evidence="2" type="ORF">PPERSA_05260</name>
</gene>
<feature type="compositionally biased region" description="Low complexity" evidence="1">
    <location>
        <begin position="16"/>
        <end position="35"/>
    </location>
</feature>
<dbReference type="Proteomes" id="UP000054937">
    <property type="component" value="Unassembled WGS sequence"/>
</dbReference>
<dbReference type="InParanoid" id="A0A0V0QYX5"/>
<evidence type="ECO:0000313" key="2">
    <source>
        <dbReference type="EMBL" id="KRX07096.1"/>
    </source>
</evidence>